<dbReference type="Pfam" id="PF24731">
    <property type="entry name" value="DUF7683"/>
    <property type="match status" value="1"/>
</dbReference>
<proteinExistence type="predicted"/>
<protein>
    <recommendedName>
        <fullName evidence="1">DUF7683 domain-containing protein</fullName>
    </recommendedName>
</protein>
<feature type="domain" description="DUF7683" evidence="1">
    <location>
        <begin position="1"/>
        <end position="75"/>
    </location>
</feature>
<name>D6ZDX3_SEGRD</name>
<dbReference type="AlphaFoldDB" id="D6ZDX3"/>
<organism evidence="2 3">
    <name type="scientific">Segniliparus rotundus (strain ATCC BAA-972 / CDC 1076 / CIP 108378 / DSM 44985 / JCM 13578)</name>
    <dbReference type="NCBI Taxonomy" id="640132"/>
    <lineage>
        <taxon>Bacteria</taxon>
        <taxon>Bacillati</taxon>
        <taxon>Actinomycetota</taxon>
        <taxon>Actinomycetes</taxon>
        <taxon>Mycobacteriales</taxon>
        <taxon>Segniliparaceae</taxon>
        <taxon>Segniliparus</taxon>
    </lineage>
</organism>
<dbReference type="HOGENOM" id="CLU_2604053_0_0_11"/>
<accession>D6ZDX3</accession>
<dbReference type="InterPro" id="IPR056100">
    <property type="entry name" value="DUF7683"/>
</dbReference>
<dbReference type="Proteomes" id="UP000002247">
    <property type="component" value="Chromosome"/>
</dbReference>
<dbReference type="STRING" id="640132.Srot_2951"/>
<dbReference type="RefSeq" id="WP_013139827.1">
    <property type="nucleotide sequence ID" value="NC_014168.1"/>
</dbReference>
<dbReference type="OrthoDB" id="4557768at2"/>
<keyword evidence="3" id="KW-1185">Reference proteome</keyword>
<evidence type="ECO:0000313" key="2">
    <source>
        <dbReference type="EMBL" id="ADG99380.1"/>
    </source>
</evidence>
<evidence type="ECO:0000259" key="1">
    <source>
        <dbReference type="Pfam" id="PF24731"/>
    </source>
</evidence>
<evidence type="ECO:0000313" key="3">
    <source>
        <dbReference type="Proteomes" id="UP000002247"/>
    </source>
</evidence>
<sequence length="79" mass="9270">MWYLEAFDKTTESLAYEFALPSITDETVRRILGLPEDDPDIYYGYDIPNKTALEELASYIDGEFEFDDSVDYQITFYTE</sequence>
<dbReference type="EMBL" id="CP001958">
    <property type="protein sequence ID" value="ADG99380.1"/>
    <property type="molecule type" value="Genomic_DNA"/>
</dbReference>
<dbReference type="KEGG" id="srt:Srot_2951"/>
<gene>
    <name evidence="2" type="ordered locus">Srot_2951</name>
</gene>
<reference evidence="2 3" key="1">
    <citation type="journal article" date="2010" name="Stand. Genomic Sci.">
        <title>Complete genome sequence of Segniliparus rotundus type strain (CDC 1076).</title>
        <authorList>
            <person name="Sikorski J."/>
            <person name="Lapidus A."/>
            <person name="Copeland A."/>
            <person name="Misra M."/>
            <person name="Glavina Del Rio T."/>
            <person name="Nolan M."/>
            <person name="Lucas S."/>
            <person name="Chen F."/>
            <person name="Tice H."/>
            <person name="Cheng J.F."/>
            <person name="Jando M."/>
            <person name="Schneider S."/>
            <person name="Bruce D."/>
            <person name="Goodwin L."/>
            <person name="Pitluck S."/>
            <person name="Liolios K."/>
            <person name="Mikhailova N."/>
            <person name="Pati A."/>
            <person name="Ivanova N."/>
            <person name="Mavromatis K."/>
            <person name="Chen A."/>
            <person name="Palaniappan K."/>
            <person name="Chertkov O."/>
            <person name="Land M."/>
            <person name="Hauser L."/>
            <person name="Chang Y.J."/>
            <person name="Jeffries C.D."/>
            <person name="Brettin T."/>
            <person name="Detter J.C."/>
            <person name="Han C."/>
            <person name="Rohde M."/>
            <person name="Goker M."/>
            <person name="Bristow J."/>
            <person name="Eisen J.A."/>
            <person name="Markowitz V."/>
            <person name="Hugenholtz P."/>
            <person name="Kyrpides N.C."/>
            <person name="Klenk H.P."/>
        </authorList>
    </citation>
    <scope>NUCLEOTIDE SEQUENCE [LARGE SCALE GENOMIC DNA]</scope>
    <source>
        <strain evidence="3">ATCC BAA-972 / CDC 1076 / CIP 108378 / DSM 44985 / JCM 13578</strain>
    </source>
</reference>